<dbReference type="EMBL" id="MK500533">
    <property type="protein sequence ID" value="QBK91375.1"/>
    <property type="molecule type" value="Genomic_DNA"/>
</dbReference>
<organism evidence="1">
    <name type="scientific">Pithovirus LCPAC202</name>
    <dbReference type="NCBI Taxonomy" id="2506592"/>
    <lineage>
        <taxon>Viruses</taxon>
        <taxon>Pithoviruses</taxon>
    </lineage>
</organism>
<evidence type="ECO:0000313" key="1">
    <source>
        <dbReference type="EMBL" id="QBK91375.1"/>
    </source>
</evidence>
<reference evidence="1" key="1">
    <citation type="journal article" date="2019" name="MBio">
        <title>Virus Genomes from Deep Sea Sediments Expand the Ocean Megavirome and Support Independent Origins of Viral Gigantism.</title>
        <authorList>
            <person name="Backstrom D."/>
            <person name="Yutin N."/>
            <person name="Jorgensen S.L."/>
            <person name="Dharamshi J."/>
            <person name="Homa F."/>
            <person name="Zaremba-Niedwiedzka K."/>
            <person name="Spang A."/>
            <person name="Wolf Y.I."/>
            <person name="Koonin E.V."/>
            <person name="Ettema T.J."/>
        </authorList>
    </citation>
    <scope>NUCLEOTIDE SEQUENCE</scope>
</reference>
<accession>A0A481Z765</accession>
<protein>
    <submittedName>
        <fullName evidence="1">Uncharacterized protein</fullName>
    </submittedName>
</protein>
<sequence length="133" mass="15200">MFSSSLTDSGNIKIHKNKLPQNLEVTNNRVNSQIIWVTARQKDSSKYSTSKHDNLSVKPTFSIKEMFYVLKNHLGEDSNTKIVYADTKCVTFKVSSIDDMEKVNECIEIYDRNIKSVNGKFSGMKSLNRKSQN</sequence>
<name>A0A481Z765_9VIRU</name>
<gene>
    <name evidence="1" type="ORF">LCPAC202_03490</name>
</gene>
<proteinExistence type="predicted"/>